<comment type="caution">
    <text evidence="1">The sequence shown here is derived from an EMBL/GenBank/DDBJ whole genome shotgun (WGS) entry which is preliminary data.</text>
</comment>
<name>A0A9Q1IEI1_SYNKA</name>
<gene>
    <name evidence="1" type="ORF">SKAU_G00379420</name>
</gene>
<evidence type="ECO:0000313" key="2">
    <source>
        <dbReference type="Proteomes" id="UP001152622"/>
    </source>
</evidence>
<proteinExistence type="predicted"/>
<keyword evidence="2" id="KW-1185">Reference proteome</keyword>
<dbReference type="EMBL" id="JAINUF010000019">
    <property type="protein sequence ID" value="KAJ8336722.1"/>
    <property type="molecule type" value="Genomic_DNA"/>
</dbReference>
<reference evidence="1" key="1">
    <citation type="journal article" date="2023" name="Science">
        <title>Genome structures resolve the early diversification of teleost fishes.</title>
        <authorList>
            <person name="Parey E."/>
            <person name="Louis A."/>
            <person name="Montfort J."/>
            <person name="Bouchez O."/>
            <person name="Roques C."/>
            <person name="Iampietro C."/>
            <person name="Lluch J."/>
            <person name="Castinel A."/>
            <person name="Donnadieu C."/>
            <person name="Desvignes T."/>
            <person name="Floi Bucao C."/>
            <person name="Jouanno E."/>
            <person name="Wen M."/>
            <person name="Mejri S."/>
            <person name="Dirks R."/>
            <person name="Jansen H."/>
            <person name="Henkel C."/>
            <person name="Chen W.J."/>
            <person name="Zahm M."/>
            <person name="Cabau C."/>
            <person name="Klopp C."/>
            <person name="Thompson A.W."/>
            <person name="Robinson-Rechavi M."/>
            <person name="Braasch I."/>
            <person name="Lecointre G."/>
            <person name="Bobe J."/>
            <person name="Postlethwait J.H."/>
            <person name="Berthelot C."/>
            <person name="Roest Crollius H."/>
            <person name="Guiguen Y."/>
        </authorList>
    </citation>
    <scope>NUCLEOTIDE SEQUENCE</scope>
    <source>
        <strain evidence="1">WJC10195</strain>
    </source>
</reference>
<accession>A0A9Q1IEI1</accession>
<dbReference type="Proteomes" id="UP001152622">
    <property type="component" value="Chromosome 19"/>
</dbReference>
<organism evidence="1 2">
    <name type="scientific">Synaphobranchus kaupii</name>
    <name type="common">Kaup's arrowtooth eel</name>
    <dbReference type="NCBI Taxonomy" id="118154"/>
    <lineage>
        <taxon>Eukaryota</taxon>
        <taxon>Metazoa</taxon>
        <taxon>Chordata</taxon>
        <taxon>Craniata</taxon>
        <taxon>Vertebrata</taxon>
        <taxon>Euteleostomi</taxon>
        <taxon>Actinopterygii</taxon>
        <taxon>Neopterygii</taxon>
        <taxon>Teleostei</taxon>
        <taxon>Anguilliformes</taxon>
        <taxon>Synaphobranchidae</taxon>
        <taxon>Synaphobranchus</taxon>
    </lineage>
</organism>
<protein>
    <submittedName>
        <fullName evidence="1">Uncharacterized protein</fullName>
    </submittedName>
</protein>
<evidence type="ECO:0000313" key="1">
    <source>
        <dbReference type="EMBL" id="KAJ8336722.1"/>
    </source>
</evidence>
<sequence>MDGYHQCDCIAPCCQVMKFHCIDNLGRDDDLLQWLVLDETPPSHRERVSSIPPAAAAAVRTQRGRLFGEAAVSAALRMMGRRAVV</sequence>
<dbReference type="AlphaFoldDB" id="A0A9Q1IEI1"/>